<evidence type="ECO:0000313" key="11">
    <source>
        <dbReference type="EMBL" id="GGE11949.1"/>
    </source>
</evidence>
<dbReference type="EMBL" id="BMJM01000005">
    <property type="protein sequence ID" value="GGE11949.1"/>
    <property type="molecule type" value="Genomic_DNA"/>
</dbReference>
<evidence type="ECO:0000256" key="3">
    <source>
        <dbReference type="ARBA" id="ARBA00022475"/>
    </source>
</evidence>
<evidence type="ECO:0000259" key="10">
    <source>
        <dbReference type="Pfam" id="PF09976"/>
    </source>
</evidence>
<dbReference type="InterPro" id="IPR018704">
    <property type="entry name" value="SecYEG/CpoB_TPR"/>
</dbReference>
<keyword evidence="12" id="KW-1185">Reference proteome</keyword>
<evidence type="ECO:0000256" key="5">
    <source>
        <dbReference type="ARBA" id="ARBA00022989"/>
    </source>
</evidence>
<evidence type="ECO:0000256" key="8">
    <source>
        <dbReference type="SAM" id="MobiDB-lite"/>
    </source>
</evidence>
<keyword evidence="3" id="KW-1003">Cell membrane</keyword>
<proteinExistence type="predicted"/>
<evidence type="ECO:0000256" key="6">
    <source>
        <dbReference type="ARBA" id="ARBA00023136"/>
    </source>
</evidence>
<evidence type="ECO:0000256" key="9">
    <source>
        <dbReference type="SAM" id="Phobius"/>
    </source>
</evidence>
<feature type="compositionally biased region" description="Low complexity" evidence="8">
    <location>
        <begin position="245"/>
        <end position="254"/>
    </location>
</feature>
<organism evidence="11 12">
    <name type="scientific">Sandarakinorhabdus glacialis</name>
    <dbReference type="NCBI Taxonomy" id="1614636"/>
    <lineage>
        <taxon>Bacteria</taxon>
        <taxon>Pseudomonadati</taxon>
        <taxon>Pseudomonadota</taxon>
        <taxon>Alphaproteobacteria</taxon>
        <taxon>Sphingomonadales</taxon>
        <taxon>Sphingosinicellaceae</taxon>
        <taxon>Sandarakinorhabdus</taxon>
    </lineage>
</organism>
<comment type="subcellular location">
    <subcellularLocation>
        <location evidence="2">Cell membrane</location>
    </subcellularLocation>
    <subcellularLocation>
        <location evidence="1">Membrane</location>
        <topology evidence="1">Single-pass membrane protein</topology>
    </subcellularLocation>
</comment>
<comment type="caution">
    <text evidence="11">The sequence shown here is derived from an EMBL/GenBank/DDBJ whole genome shotgun (WGS) entry which is preliminary data.</text>
</comment>
<reference evidence="11" key="2">
    <citation type="submission" date="2020-09" db="EMBL/GenBank/DDBJ databases">
        <authorList>
            <person name="Sun Q."/>
            <person name="Zhou Y."/>
        </authorList>
    </citation>
    <scope>NUCLEOTIDE SEQUENCE</scope>
    <source>
        <strain evidence="11">CGMCC 1.15519</strain>
    </source>
</reference>
<protein>
    <recommendedName>
        <fullName evidence="10">Ancillary SecYEG translocon subunit/Cell division coordinator CpoB TPR domain-containing protein</fullName>
    </recommendedName>
</protein>
<dbReference type="Pfam" id="PF09976">
    <property type="entry name" value="TPR_21"/>
    <property type="match status" value="1"/>
</dbReference>
<dbReference type="GO" id="GO:0005886">
    <property type="term" value="C:plasma membrane"/>
    <property type="evidence" value="ECO:0007669"/>
    <property type="project" value="UniProtKB-SubCell"/>
</dbReference>
<reference evidence="11" key="1">
    <citation type="journal article" date="2014" name="Int. J. Syst. Evol. Microbiol.">
        <title>Complete genome sequence of Corynebacterium casei LMG S-19264T (=DSM 44701T), isolated from a smear-ripened cheese.</title>
        <authorList>
            <consortium name="US DOE Joint Genome Institute (JGI-PGF)"/>
            <person name="Walter F."/>
            <person name="Albersmeier A."/>
            <person name="Kalinowski J."/>
            <person name="Ruckert C."/>
        </authorList>
    </citation>
    <scope>NUCLEOTIDE SEQUENCE</scope>
    <source>
        <strain evidence="11">CGMCC 1.15519</strain>
    </source>
</reference>
<evidence type="ECO:0000313" key="12">
    <source>
        <dbReference type="Proteomes" id="UP000635071"/>
    </source>
</evidence>
<accession>A0A916ZT68</accession>
<feature type="domain" description="Ancillary SecYEG translocon subunit/Cell division coordinator CpoB TPR" evidence="10">
    <location>
        <begin position="31"/>
        <end position="143"/>
    </location>
</feature>
<dbReference type="PANTHER" id="PTHR38035:SF1">
    <property type="entry name" value="ANCILLARY SECYEG TRANSLOCON SUBUNIT"/>
    <property type="match status" value="1"/>
</dbReference>
<dbReference type="AlphaFoldDB" id="A0A916ZT68"/>
<dbReference type="GO" id="GO:0044877">
    <property type="term" value="F:protein-containing complex binding"/>
    <property type="evidence" value="ECO:0007669"/>
    <property type="project" value="InterPro"/>
</dbReference>
<dbReference type="PANTHER" id="PTHR38035">
    <property type="entry name" value="UPF0070 PROTEIN YFGM"/>
    <property type="match status" value="1"/>
</dbReference>
<feature type="region of interest" description="Disordered" evidence="8">
    <location>
        <begin position="233"/>
        <end position="254"/>
    </location>
</feature>
<evidence type="ECO:0000256" key="7">
    <source>
        <dbReference type="ARBA" id="ARBA00023186"/>
    </source>
</evidence>
<evidence type="ECO:0000256" key="4">
    <source>
        <dbReference type="ARBA" id="ARBA00022692"/>
    </source>
</evidence>
<feature type="transmembrane region" description="Helical" evidence="9">
    <location>
        <begin position="34"/>
        <end position="55"/>
    </location>
</feature>
<keyword evidence="6 9" id="KW-0472">Membrane</keyword>
<name>A0A916ZT68_9SPHN</name>
<keyword evidence="4 9" id="KW-0812">Transmembrane</keyword>
<keyword evidence="7" id="KW-0143">Chaperone</keyword>
<sequence>MILAVTPHEPDEAFLREVDEGVRRDQVATLWDRYGIAIIAAVVLFLGAVGGWLWWQDSQAKARATAGEDLTQAMSKLEVGDAAAARPVLDRLAKDGPGGYRGLAQMMQAADAAGAGDNAKAMKLLDAVAVDGKLSQPLRDAALIKSVRLGFDTLPPAAVIERLKTLSVPGNAWFGIAGEMTALAHLKAGKPDLAKPLLTAIVRDQSLPTSLRGRAAELALSLGVDAASLKVPGAASSDNTSAQTAPAPAAAPAE</sequence>
<keyword evidence="5 9" id="KW-1133">Transmembrane helix</keyword>
<dbReference type="InterPro" id="IPR026039">
    <property type="entry name" value="YfgM"/>
</dbReference>
<dbReference type="Proteomes" id="UP000635071">
    <property type="component" value="Unassembled WGS sequence"/>
</dbReference>
<evidence type="ECO:0000256" key="1">
    <source>
        <dbReference type="ARBA" id="ARBA00004167"/>
    </source>
</evidence>
<gene>
    <name evidence="11" type="ORF">GCM10011529_17830</name>
</gene>
<evidence type="ECO:0000256" key="2">
    <source>
        <dbReference type="ARBA" id="ARBA00004236"/>
    </source>
</evidence>